<sequence length="210" mass="24116">MNKLSRREQILIYILVLLMVVVVGWYFMISPAMAKNTTLKQQRDNLEFELESKKAVYETNIDVNAAIKKAKDELVDYHNKFMSIMNDYEIDIYFSELAAEYNLTPVDLTINEASETEIKSFSVALQEAKAESNNKSETTSNKSEEKEENPKTLVANVQQKVTGSPTNIARYIGKISENTGVALTQLQYTYNRDSTKEYTILTYNLYMIEK</sequence>
<gene>
    <name evidence="3" type="ORF">CRLFYP8_01168</name>
</gene>
<dbReference type="EMBL" id="CACRTL010000008">
    <property type="protein sequence ID" value="VYT59654.1"/>
    <property type="molecule type" value="Genomic_DNA"/>
</dbReference>
<feature type="region of interest" description="Disordered" evidence="1">
    <location>
        <begin position="129"/>
        <end position="152"/>
    </location>
</feature>
<evidence type="ECO:0000256" key="1">
    <source>
        <dbReference type="SAM" id="MobiDB-lite"/>
    </source>
</evidence>
<keyword evidence="2" id="KW-0812">Transmembrane</keyword>
<dbReference type="AlphaFoldDB" id="A0A6N2XYU0"/>
<keyword evidence="2" id="KW-1133">Transmembrane helix</keyword>
<keyword evidence="2" id="KW-0472">Membrane</keyword>
<protein>
    <submittedName>
        <fullName evidence="3">General secretion pathway, M protein</fullName>
    </submittedName>
</protein>
<dbReference type="RefSeq" id="WP_156635104.1">
    <property type="nucleotide sequence ID" value="NZ_CACRTL010000008.1"/>
</dbReference>
<evidence type="ECO:0000256" key="2">
    <source>
        <dbReference type="SAM" id="Phobius"/>
    </source>
</evidence>
<proteinExistence type="predicted"/>
<feature type="transmembrane region" description="Helical" evidence="2">
    <location>
        <begin position="12"/>
        <end position="34"/>
    </location>
</feature>
<name>A0A6N2XYU0_9FIRM</name>
<reference evidence="3" key="1">
    <citation type="submission" date="2019-11" db="EMBL/GenBank/DDBJ databases">
        <authorList>
            <person name="Feng L."/>
        </authorList>
    </citation>
    <scope>NUCLEOTIDE SEQUENCE</scope>
    <source>
        <strain evidence="3">CramosumLFYP8</strain>
    </source>
</reference>
<organism evidence="3">
    <name type="scientific">Thomasclavelia ramosa</name>
    <dbReference type="NCBI Taxonomy" id="1547"/>
    <lineage>
        <taxon>Bacteria</taxon>
        <taxon>Bacillati</taxon>
        <taxon>Bacillota</taxon>
        <taxon>Erysipelotrichia</taxon>
        <taxon>Erysipelotrichales</taxon>
        <taxon>Coprobacillaceae</taxon>
        <taxon>Thomasclavelia</taxon>
    </lineage>
</organism>
<accession>A0A6N2XYU0</accession>
<evidence type="ECO:0000313" key="3">
    <source>
        <dbReference type="EMBL" id="VYT59654.1"/>
    </source>
</evidence>